<dbReference type="RefSeq" id="WP_156858021.1">
    <property type="nucleotide sequence ID" value="NZ_BMOS01000012.1"/>
</dbReference>
<proteinExistence type="predicted"/>
<keyword evidence="2" id="KW-1185">Reference proteome</keyword>
<evidence type="ECO:0008006" key="3">
    <source>
        <dbReference type="Google" id="ProtNLM"/>
    </source>
</evidence>
<evidence type="ECO:0000313" key="1">
    <source>
        <dbReference type="EMBL" id="GGN58173.1"/>
    </source>
</evidence>
<dbReference type="AlphaFoldDB" id="A0A917XY17"/>
<comment type="caution">
    <text evidence="1">The sequence shown here is derived from an EMBL/GenBank/DDBJ whole genome shotgun (WGS) entry which is preliminary data.</text>
</comment>
<sequence>MKPGNIILFPKWQKVLEEESVAAIKEKKFEDALEKLDNLLSYDVKNHDIYTGKLICLMELERYKEAQELCESLIEEKDSHYYQYIHIYLTLLFQTDQYDTLIDVVSVELESGNVPNHLQEPFKQLYTMSEKMRLNVELERSNVFLNALYDAVHQDNHIEQWRLIDKLSKTTIQPNEKVISLLVNEHIHPLVKTAIYLWLKNLGVAKPIEVHKFGIQMKMTPSETPEVNESAIAKEIATEIKKIEQSNPSLYEVMNTLLEHYLYALYPITPSIDESFYIAEALFQIGNDYLNIAVSTSEQAEVDKYIQEIKTTDLLYASIIDD</sequence>
<dbReference type="Gene3D" id="1.25.40.10">
    <property type="entry name" value="Tetratricopeptide repeat domain"/>
    <property type="match status" value="1"/>
</dbReference>
<dbReference type="InterPro" id="IPR011990">
    <property type="entry name" value="TPR-like_helical_dom_sf"/>
</dbReference>
<accession>A0A917XY17</accession>
<protein>
    <recommendedName>
        <fullName evidence="3">Tetratricopeptide repeat protein</fullName>
    </recommendedName>
</protein>
<dbReference type="EMBL" id="BMOS01000012">
    <property type="protein sequence ID" value="GGN58173.1"/>
    <property type="molecule type" value="Genomic_DNA"/>
</dbReference>
<reference evidence="1" key="2">
    <citation type="submission" date="2020-09" db="EMBL/GenBank/DDBJ databases">
        <authorList>
            <person name="Sun Q."/>
            <person name="Ohkuma M."/>
        </authorList>
    </citation>
    <scope>NUCLEOTIDE SEQUENCE</scope>
    <source>
        <strain evidence="1">JCM 17251</strain>
    </source>
</reference>
<organism evidence="1 2">
    <name type="scientific">Oceanobacillus indicireducens</name>
    <dbReference type="NCBI Taxonomy" id="1004261"/>
    <lineage>
        <taxon>Bacteria</taxon>
        <taxon>Bacillati</taxon>
        <taxon>Bacillota</taxon>
        <taxon>Bacilli</taxon>
        <taxon>Bacillales</taxon>
        <taxon>Bacillaceae</taxon>
        <taxon>Oceanobacillus</taxon>
    </lineage>
</organism>
<gene>
    <name evidence="1" type="ORF">GCM10007971_19910</name>
</gene>
<dbReference type="SUPFAM" id="SSF48452">
    <property type="entry name" value="TPR-like"/>
    <property type="match status" value="1"/>
</dbReference>
<dbReference type="Pfam" id="PF14559">
    <property type="entry name" value="TPR_19"/>
    <property type="match status" value="1"/>
</dbReference>
<dbReference type="Proteomes" id="UP000624041">
    <property type="component" value="Unassembled WGS sequence"/>
</dbReference>
<dbReference type="SUPFAM" id="SSF116965">
    <property type="entry name" value="Hypothetical protein MPN330"/>
    <property type="match status" value="1"/>
</dbReference>
<reference evidence="1" key="1">
    <citation type="journal article" date="2014" name="Int. J. Syst. Evol. Microbiol.">
        <title>Complete genome sequence of Corynebacterium casei LMG S-19264T (=DSM 44701T), isolated from a smear-ripened cheese.</title>
        <authorList>
            <consortium name="US DOE Joint Genome Institute (JGI-PGF)"/>
            <person name="Walter F."/>
            <person name="Albersmeier A."/>
            <person name="Kalinowski J."/>
            <person name="Ruckert C."/>
        </authorList>
    </citation>
    <scope>NUCLEOTIDE SEQUENCE</scope>
    <source>
        <strain evidence="1">JCM 17251</strain>
    </source>
</reference>
<evidence type="ECO:0000313" key="2">
    <source>
        <dbReference type="Proteomes" id="UP000624041"/>
    </source>
</evidence>
<name>A0A917XY17_9BACI</name>